<evidence type="ECO:0000313" key="3">
    <source>
        <dbReference type="EMBL" id="KAK0754788.1"/>
    </source>
</evidence>
<keyword evidence="1" id="KW-0812">Transmembrane</keyword>
<dbReference type="EMBL" id="JAUKUD010000001">
    <property type="protein sequence ID" value="KAK0754788.1"/>
    <property type="molecule type" value="Genomic_DNA"/>
</dbReference>
<dbReference type="SMART" id="SM00256">
    <property type="entry name" value="FBOX"/>
    <property type="match status" value="1"/>
</dbReference>
<dbReference type="PROSITE" id="PS50181">
    <property type="entry name" value="FBOX"/>
    <property type="match status" value="1"/>
</dbReference>
<dbReference type="Proteomes" id="UP001172155">
    <property type="component" value="Unassembled WGS sequence"/>
</dbReference>
<comment type="caution">
    <text evidence="3">The sequence shown here is derived from an EMBL/GenBank/DDBJ whole genome shotgun (WGS) entry which is preliminary data.</text>
</comment>
<evidence type="ECO:0000313" key="4">
    <source>
        <dbReference type="Proteomes" id="UP001172155"/>
    </source>
</evidence>
<name>A0AA40FBL2_9PEZI</name>
<gene>
    <name evidence="3" type="ORF">B0T18DRAFT_399954</name>
</gene>
<evidence type="ECO:0000259" key="2">
    <source>
        <dbReference type="PROSITE" id="PS50181"/>
    </source>
</evidence>
<accession>A0AA40FBL2</accession>
<reference evidence="3" key="1">
    <citation type="submission" date="2023-06" db="EMBL/GenBank/DDBJ databases">
        <title>Genome-scale phylogeny and comparative genomics of the fungal order Sordariales.</title>
        <authorList>
            <consortium name="Lawrence Berkeley National Laboratory"/>
            <person name="Hensen N."/>
            <person name="Bonometti L."/>
            <person name="Westerberg I."/>
            <person name="Brannstrom I.O."/>
            <person name="Guillou S."/>
            <person name="Cros-Aarteil S."/>
            <person name="Calhoun S."/>
            <person name="Haridas S."/>
            <person name="Kuo A."/>
            <person name="Mondo S."/>
            <person name="Pangilinan J."/>
            <person name="Riley R."/>
            <person name="LaButti K."/>
            <person name="Andreopoulos B."/>
            <person name="Lipzen A."/>
            <person name="Chen C."/>
            <person name="Yanf M."/>
            <person name="Daum C."/>
            <person name="Ng V."/>
            <person name="Clum A."/>
            <person name="Steindorff A."/>
            <person name="Ohm R."/>
            <person name="Martin F."/>
            <person name="Silar P."/>
            <person name="Natvig D."/>
            <person name="Lalanne C."/>
            <person name="Gautier V."/>
            <person name="Ament-velasquez S.L."/>
            <person name="Kruys A."/>
            <person name="Hutchinson M.I."/>
            <person name="Powell A.J."/>
            <person name="Barry K."/>
            <person name="Miller A.N."/>
            <person name="Grigoriev I.V."/>
            <person name="Debuchy R."/>
            <person name="Gladieux P."/>
            <person name="Thoren M.H."/>
            <person name="Johannesson H."/>
        </authorList>
    </citation>
    <scope>NUCLEOTIDE SEQUENCE</scope>
    <source>
        <strain evidence="3">SMH3187-1</strain>
    </source>
</reference>
<sequence length="67" mass="7268">MSAATISRPEGLVAMKPPLLSMPVEVLCAIVVLLNPISLIAASQTSRALRTFIDPTRHNFIQRLLAL</sequence>
<evidence type="ECO:0000256" key="1">
    <source>
        <dbReference type="SAM" id="Phobius"/>
    </source>
</evidence>
<dbReference type="SUPFAM" id="SSF81383">
    <property type="entry name" value="F-box domain"/>
    <property type="match status" value="1"/>
</dbReference>
<dbReference type="InterPro" id="IPR036047">
    <property type="entry name" value="F-box-like_dom_sf"/>
</dbReference>
<feature type="transmembrane region" description="Helical" evidence="1">
    <location>
        <begin position="20"/>
        <end position="42"/>
    </location>
</feature>
<protein>
    <recommendedName>
        <fullName evidence="2">F-box domain-containing protein</fullName>
    </recommendedName>
</protein>
<dbReference type="Pfam" id="PF12937">
    <property type="entry name" value="F-box-like"/>
    <property type="match status" value="1"/>
</dbReference>
<proteinExistence type="predicted"/>
<feature type="domain" description="F-box" evidence="2">
    <location>
        <begin position="16"/>
        <end position="64"/>
    </location>
</feature>
<dbReference type="AlphaFoldDB" id="A0AA40FBL2"/>
<keyword evidence="1" id="KW-0472">Membrane</keyword>
<organism evidence="3 4">
    <name type="scientific">Schizothecium vesticola</name>
    <dbReference type="NCBI Taxonomy" id="314040"/>
    <lineage>
        <taxon>Eukaryota</taxon>
        <taxon>Fungi</taxon>
        <taxon>Dikarya</taxon>
        <taxon>Ascomycota</taxon>
        <taxon>Pezizomycotina</taxon>
        <taxon>Sordariomycetes</taxon>
        <taxon>Sordariomycetidae</taxon>
        <taxon>Sordariales</taxon>
        <taxon>Schizotheciaceae</taxon>
        <taxon>Schizothecium</taxon>
    </lineage>
</organism>
<dbReference type="InterPro" id="IPR001810">
    <property type="entry name" value="F-box_dom"/>
</dbReference>
<keyword evidence="4" id="KW-1185">Reference proteome</keyword>
<keyword evidence="1" id="KW-1133">Transmembrane helix</keyword>